<evidence type="ECO:0000256" key="4">
    <source>
        <dbReference type="ARBA" id="ARBA00023315"/>
    </source>
</evidence>
<dbReference type="GO" id="GO:0005737">
    <property type="term" value="C:cytoplasm"/>
    <property type="evidence" value="ECO:0007669"/>
    <property type="project" value="UniProtKB-ARBA"/>
</dbReference>
<protein>
    <recommendedName>
        <fullName evidence="5">acetyl-CoA C-acyltransferase</fullName>
        <ecNumber evidence="5">2.3.1.16</ecNumber>
    </recommendedName>
</protein>
<name>A0A2T5IHH8_9PROT</name>
<dbReference type="PANTHER" id="PTHR43853:SF21">
    <property type="entry name" value="STEROID 3-KETOACYL-COA THIOLASE"/>
    <property type="match status" value="1"/>
</dbReference>
<dbReference type="InterPro" id="IPR016039">
    <property type="entry name" value="Thiolase-like"/>
</dbReference>
<dbReference type="AlphaFoldDB" id="A0A2T5IHH8"/>
<feature type="domain" description="Thiolase N-terminal" evidence="8">
    <location>
        <begin position="9"/>
        <end position="268"/>
    </location>
</feature>
<dbReference type="Proteomes" id="UP000244110">
    <property type="component" value="Unassembled WGS sequence"/>
</dbReference>
<comment type="pathway">
    <text evidence="1">Lipid metabolism.</text>
</comment>
<dbReference type="PIRSF" id="PIRSF000429">
    <property type="entry name" value="Ac-CoA_Ac_transf"/>
    <property type="match status" value="1"/>
</dbReference>
<dbReference type="InterPro" id="IPR020610">
    <property type="entry name" value="Thiolase_AS"/>
</dbReference>
<organism evidence="10 11">
    <name type="scientific">Nitrosomonas ureae</name>
    <dbReference type="NCBI Taxonomy" id="44577"/>
    <lineage>
        <taxon>Bacteria</taxon>
        <taxon>Pseudomonadati</taxon>
        <taxon>Pseudomonadota</taxon>
        <taxon>Betaproteobacteria</taxon>
        <taxon>Nitrosomonadales</taxon>
        <taxon>Nitrosomonadaceae</taxon>
        <taxon>Nitrosomonas</taxon>
    </lineage>
</organism>
<evidence type="ECO:0000259" key="8">
    <source>
        <dbReference type="Pfam" id="PF00108"/>
    </source>
</evidence>
<feature type="domain" description="Thiolase C-terminal" evidence="9">
    <location>
        <begin position="277"/>
        <end position="397"/>
    </location>
</feature>
<feature type="active site" description="Acyl-thioester intermediate" evidence="6">
    <location>
        <position position="95"/>
    </location>
</feature>
<evidence type="ECO:0000313" key="11">
    <source>
        <dbReference type="Proteomes" id="UP000244110"/>
    </source>
</evidence>
<dbReference type="NCBIfam" id="NF006553">
    <property type="entry name" value="PRK09052.1"/>
    <property type="match status" value="1"/>
</dbReference>
<evidence type="ECO:0000256" key="7">
    <source>
        <dbReference type="RuleBase" id="RU003557"/>
    </source>
</evidence>
<sequence>MTKQTQEAYIVAAVRTPVGKAPRGMFKNVRPDDMLVHVLRAVMKQCEGLDPKAIDDVIVGCAMPEAEQGINVARVGLLLAGLPDNVAGMTINRFCASGLQSVALAADRIRLGEADVMIAGGTESMSMVPMMGNKVSMNPMMFEHEENVAIAYGMGMTAEKVAEQWKVSREDQDEFALTSHQRAIKAIQSGEFQQEIAPYPVDEKRPDLVTHHVREKVVIKDTDEGPRAGTSLDALAKLKPVFAAKGSVTAGNSSQMSDGAGAVVLMSEAAMQRFNLSPIGRFIGFSVAGVPPEIMGIGPIKAIPKVLGQTGIKQDDLDWIELNEAFAAQSLAVIRDLGLDRNKVNPLGGAIALGHPLGATGSIRVATLLHGLRRHKQKYGMVTMCIGSGMGAAGVFEAL</sequence>
<dbReference type="EC" id="2.3.1.16" evidence="5"/>
<proteinExistence type="inferred from homology"/>
<dbReference type="InterPro" id="IPR050215">
    <property type="entry name" value="Thiolase-like_sf_Thiolase"/>
</dbReference>
<dbReference type="InterPro" id="IPR020613">
    <property type="entry name" value="Thiolase_CS"/>
</dbReference>
<dbReference type="InterPro" id="IPR020615">
    <property type="entry name" value="Thiolase_acyl_enz_int_AS"/>
</dbReference>
<accession>A0A2T5IHH8</accession>
<dbReference type="InterPro" id="IPR002155">
    <property type="entry name" value="Thiolase"/>
</dbReference>
<dbReference type="PROSITE" id="PS00098">
    <property type="entry name" value="THIOLASE_1"/>
    <property type="match status" value="1"/>
</dbReference>
<evidence type="ECO:0000256" key="6">
    <source>
        <dbReference type="PIRSR" id="PIRSR000429-1"/>
    </source>
</evidence>
<dbReference type="PROSITE" id="PS00099">
    <property type="entry name" value="THIOLASE_3"/>
    <property type="match status" value="1"/>
</dbReference>
<evidence type="ECO:0000313" key="10">
    <source>
        <dbReference type="EMBL" id="PTQ83229.1"/>
    </source>
</evidence>
<dbReference type="GO" id="GO:0006635">
    <property type="term" value="P:fatty acid beta-oxidation"/>
    <property type="evidence" value="ECO:0007669"/>
    <property type="project" value="TreeGrafter"/>
</dbReference>
<feature type="active site" description="Proton acceptor" evidence="6">
    <location>
        <position position="355"/>
    </location>
</feature>
<keyword evidence="3 7" id="KW-0808">Transferase</keyword>
<dbReference type="CDD" id="cd00751">
    <property type="entry name" value="thiolase"/>
    <property type="match status" value="1"/>
</dbReference>
<evidence type="ECO:0000256" key="3">
    <source>
        <dbReference type="ARBA" id="ARBA00022679"/>
    </source>
</evidence>
<dbReference type="Pfam" id="PF00108">
    <property type="entry name" value="Thiolase_N"/>
    <property type="match status" value="1"/>
</dbReference>
<dbReference type="SUPFAM" id="SSF53901">
    <property type="entry name" value="Thiolase-like"/>
    <property type="match status" value="2"/>
</dbReference>
<dbReference type="Gene3D" id="3.40.47.10">
    <property type="match status" value="1"/>
</dbReference>
<evidence type="ECO:0000256" key="5">
    <source>
        <dbReference type="ARBA" id="ARBA00024073"/>
    </source>
</evidence>
<keyword evidence="4 7" id="KW-0012">Acyltransferase</keyword>
<reference evidence="10 11" key="1">
    <citation type="submission" date="2018-04" db="EMBL/GenBank/DDBJ databases">
        <title>Active sludge and wastewater microbial communities from Klosterneuburg, Austria.</title>
        <authorList>
            <person name="Wagner M."/>
        </authorList>
    </citation>
    <scope>NUCLEOTIDE SEQUENCE [LARGE SCALE GENOMIC DNA]</scope>
    <source>
        <strain evidence="10 11">Nm4</strain>
    </source>
</reference>
<evidence type="ECO:0000256" key="1">
    <source>
        <dbReference type="ARBA" id="ARBA00005189"/>
    </source>
</evidence>
<feature type="active site" description="Proton acceptor" evidence="6">
    <location>
        <position position="385"/>
    </location>
</feature>
<dbReference type="PANTHER" id="PTHR43853">
    <property type="entry name" value="3-KETOACYL-COA THIOLASE, PEROXISOMAL"/>
    <property type="match status" value="1"/>
</dbReference>
<dbReference type="InterPro" id="IPR020617">
    <property type="entry name" value="Thiolase_C"/>
</dbReference>
<dbReference type="Pfam" id="PF02803">
    <property type="entry name" value="Thiolase_C"/>
    <property type="match status" value="1"/>
</dbReference>
<dbReference type="GO" id="GO:0010124">
    <property type="term" value="P:phenylacetate catabolic process"/>
    <property type="evidence" value="ECO:0007669"/>
    <property type="project" value="TreeGrafter"/>
</dbReference>
<dbReference type="RefSeq" id="WP_107787105.1">
    <property type="nucleotide sequence ID" value="NZ_QAOL01000024.1"/>
</dbReference>
<comment type="caution">
    <text evidence="10">The sequence shown here is derived from an EMBL/GenBank/DDBJ whole genome shotgun (WGS) entry which is preliminary data.</text>
</comment>
<evidence type="ECO:0000256" key="2">
    <source>
        <dbReference type="ARBA" id="ARBA00010982"/>
    </source>
</evidence>
<dbReference type="EMBL" id="QAOL01000024">
    <property type="protein sequence ID" value="PTQ83229.1"/>
    <property type="molecule type" value="Genomic_DNA"/>
</dbReference>
<dbReference type="PROSITE" id="PS00737">
    <property type="entry name" value="THIOLASE_2"/>
    <property type="match status" value="1"/>
</dbReference>
<dbReference type="NCBIfam" id="TIGR01930">
    <property type="entry name" value="AcCoA-C-Actrans"/>
    <property type="match status" value="1"/>
</dbReference>
<dbReference type="FunFam" id="3.40.47.10:FF:000010">
    <property type="entry name" value="Acetyl-CoA acetyltransferase (Thiolase)"/>
    <property type="match status" value="1"/>
</dbReference>
<dbReference type="InterPro" id="IPR020616">
    <property type="entry name" value="Thiolase_N"/>
</dbReference>
<comment type="similarity">
    <text evidence="2 7">Belongs to the thiolase-like superfamily. Thiolase family.</text>
</comment>
<gene>
    <name evidence="10" type="ORF">C8R28_102431</name>
</gene>
<evidence type="ECO:0000259" key="9">
    <source>
        <dbReference type="Pfam" id="PF02803"/>
    </source>
</evidence>
<dbReference type="GO" id="GO:0003988">
    <property type="term" value="F:acetyl-CoA C-acyltransferase activity"/>
    <property type="evidence" value="ECO:0007669"/>
    <property type="project" value="UniProtKB-EC"/>
</dbReference>